<evidence type="ECO:0000313" key="2">
    <source>
        <dbReference type="EMBL" id="OGD83211.1"/>
    </source>
</evidence>
<gene>
    <name evidence="2" type="ORF">A2165_04245</name>
</gene>
<proteinExistence type="predicted"/>
<name>A0A1F5FUD3_9BACT</name>
<reference evidence="2 3" key="1">
    <citation type="journal article" date="2016" name="Nat. Commun.">
        <title>Thousands of microbial genomes shed light on interconnected biogeochemical processes in an aquifer system.</title>
        <authorList>
            <person name="Anantharaman K."/>
            <person name="Brown C.T."/>
            <person name="Hug L.A."/>
            <person name="Sharon I."/>
            <person name="Castelle C.J."/>
            <person name="Probst A.J."/>
            <person name="Thomas B.C."/>
            <person name="Singh A."/>
            <person name="Wilkins M.J."/>
            <person name="Karaoz U."/>
            <person name="Brodie E.L."/>
            <person name="Williams K.H."/>
            <person name="Hubbard S.S."/>
            <person name="Banfield J.F."/>
        </authorList>
    </citation>
    <scope>NUCLEOTIDE SEQUENCE [LARGE SCALE GENOMIC DNA]</scope>
</reference>
<organism evidence="2 3">
    <name type="scientific">Candidatus Curtissbacteria bacterium RBG_13_40_7</name>
    <dbReference type="NCBI Taxonomy" id="1797706"/>
    <lineage>
        <taxon>Bacteria</taxon>
        <taxon>Candidatus Curtissiibacteriota</taxon>
    </lineage>
</organism>
<comment type="caution">
    <text evidence="2">The sequence shown here is derived from an EMBL/GenBank/DDBJ whole genome shotgun (WGS) entry which is preliminary data.</text>
</comment>
<dbReference type="Proteomes" id="UP000179252">
    <property type="component" value="Unassembled WGS sequence"/>
</dbReference>
<sequence length="270" mass="29098">MKKRHGQVLILILLIVVVALAVGLSVASRNITNLRTSTQTEHSQRALTAAEGGIEDILSRLSEVAPVGAGVSEEYTVPVGDISANVTVTAKTVYEATIQPGEVGQINLIGATCSSPPCQIEIEWAKKGDLSEKDENGFASIETILVIKNDDGTYRQDRKAFKGDSQASQSNESGTSATTPCSGESGFYERCTPIAWQTGSEILRIRPFWLKATVTVSSGNLTFPVQTYDITSQASTEIGVTRKVQVRRNALPQLPAAFDFVLYSEEDITK</sequence>
<evidence type="ECO:0000256" key="1">
    <source>
        <dbReference type="SAM" id="MobiDB-lite"/>
    </source>
</evidence>
<feature type="region of interest" description="Disordered" evidence="1">
    <location>
        <begin position="160"/>
        <end position="183"/>
    </location>
</feature>
<dbReference type="EMBL" id="MFAU01000056">
    <property type="protein sequence ID" value="OGD83211.1"/>
    <property type="molecule type" value="Genomic_DNA"/>
</dbReference>
<protein>
    <recommendedName>
        <fullName evidence="4">Type 4 fimbrial biogenesis protein PilX N-terminal domain-containing protein</fullName>
    </recommendedName>
</protein>
<feature type="compositionally biased region" description="Polar residues" evidence="1">
    <location>
        <begin position="165"/>
        <end position="182"/>
    </location>
</feature>
<evidence type="ECO:0000313" key="3">
    <source>
        <dbReference type="Proteomes" id="UP000179252"/>
    </source>
</evidence>
<accession>A0A1F5FUD3</accession>
<dbReference type="AlphaFoldDB" id="A0A1F5FUD3"/>
<evidence type="ECO:0008006" key="4">
    <source>
        <dbReference type="Google" id="ProtNLM"/>
    </source>
</evidence>